<feature type="compositionally biased region" description="Low complexity" evidence="2">
    <location>
        <begin position="776"/>
        <end position="794"/>
    </location>
</feature>
<organism evidence="3 4">
    <name type="scientific">Pyrocoelia pectoralis</name>
    <dbReference type="NCBI Taxonomy" id="417401"/>
    <lineage>
        <taxon>Eukaryota</taxon>
        <taxon>Metazoa</taxon>
        <taxon>Ecdysozoa</taxon>
        <taxon>Arthropoda</taxon>
        <taxon>Hexapoda</taxon>
        <taxon>Insecta</taxon>
        <taxon>Pterygota</taxon>
        <taxon>Neoptera</taxon>
        <taxon>Endopterygota</taxon>
        <taxon>Coleoptera</taxon>
        <taxon>Polyphaga</taxon>
        <taxon>Elateriformia</taxon>
        <taxon>Elateroidea</taxon>
        <taxon>Lampyridae</taxon>
        <taxon>Lampyrinae</taxon>
        <taxon>Pyrocoelia</taxon>
    </lineage>
</organism>
<dbReference type="GO" id="GO:0001764">
    <property type="term" value="P:neuron migration"/>
    <property type="evidence" value="ECO:0007669"/>
    <property type="project" value="TreeGrafter"/>
</dbReference>
<feature type="coiled-coil region" evidence="1">
    <location>
        <begin position="204"/>
        <end position="231"/>
    </location>
</feature>
<dbReference type="EMBL" id="JAVRBK010000008">
    <property type="protein sequence ID" value="KAK5640578.1"/>
    <property type="molecule type" value="Genomic_DNA"/>
</dbReference>
<comment type="caution">
    <text evidence="3">The sequence shown here is derived from an EMBL/GenBank/DDBJ whole genome shotgun (WGS) entry which is preliminary data.</text>
</comment>
<feature type="coiled-coil region" evidence="1">
    <location>
        <begin position="360"/>
        <end position="479"/>
    </location>
</feature>
<feature type="compositionally biased region" description="Pro residues" evidence="2">
    <location>
        <begin position="659"/>
        <end position="675"/>
    </location>
</feature>
<dbReference type="GO" id="GO:0005814">
    <property type="term" value="C:centriole"/>
    <property type="evidence" value="ECO:0007669"/>
    <property type="project" value="TreeGrafter"/>
</dbReference>
<feature type="compositionally biased region" description="Polar residues" evidence="2">
    <location>
        <begin position="48"/>
        <end position="59"/>
    </location>
</feature>
<evidence type="ECO:0000256" key="2">
    <source>
        <dbReference type="SAM" id="MobiDB-lite"/>
    </source>
</evidence>
<gene>
    <name evidence="3" type="ORF">RI129_011389</name>
</gene>
<protein>
    <recommendedName>
        <fullName evidence="5">Serologically defined colon cancer antigen 8</fullName>
    </recommendedName>
</protein>
<dbReference type="GO" id="GO:0005813">
    <property type="term" value="C:centrosome"/>
    <property type="evidence" value="ECO:0007669"/>
    <property type="project" value="InterPro"/>
</dbReference>
<feature type="compositionally biased region" description="Polar residues" evidence="2">
    <location>
        <begin position="723"/>
        <end position="764"/>
    </location>
</feature>
<sequence length="804" mass="92894">MEYRRRPDYADTAYREAVSRLKVLLADSYTPIKRSIKELDSAGEETDNQSLLSGVSRNSRPSHLHYRYSPSIPKRYPYYTPPRPTTVDPDKIDTKWDGQHQPDFSTFIERQEDYIDQLEKESKFCRDELTTLLRKVKDVISENEDLHEKQKTSLIKSVFNRLESETETETEPEVKKSTFNYKSPKRTRRHIALEGPTIVFESRISELEAQLTQAKIDLRKAVDEAESFKRKLADGSLSDSIGLDTHKKQIESLHRDKGVLQDTVAKLQSVLAQFKDKENISNDQIKRSLDAAEQAQYEKNAAELEIRRLKDELERQHGKLRDAISEQSRRISDERSSMERRYAQQIDQLTTDLGVQWEAASKVQLELEKQRRDNSDLRRELAQKQAYIDELKKEMHTKISTMQSDIGLSGAEKSALEQQIATQQLSNERIDRQNRQDMARLQAELQSLRQRLDRSDADLIHSRRENIRLSEQIASLEKEINLNTAVSEERSKRGGGSDIIPLPGPSNKDDREKELSTMVKNMESKHAATVAELESMINSQNQLMDKLTGECQALTIKLEDASTRHKEEIRELQANLDYLSTRVNHTQSNNNKLPSQYEDEMHNIPSTQRTIQHQPVAPKQPVSYNRTSPTNKILSRTSSNASLKQTTPLRRKSSIAQNLPPPPTTVEEPPPPTQPDPNEQQYITEIDPNQHYQQTYSEDPNQYITDPNQQQYDENYAYDPNDPQYQTEYDQSYDPNMQYHTDPNLMYSNDPNQMYSTNDPNQMYSGEAYTTDPNLQPVYSEPSQEEPPQQQPVETKATDEESKK</sequence>
<dbReference type="GO" id="GO:0030010">
    <property type="term" value="P:establishment of cell polarity"/>
    <property type="evidence" value="ECO:0007669"/>
    <property type="project" value="TreeGrafter"/>
</dbReference>
<dbReference type="InterPro" id="IPR031887">
    <property type="entry name" value="SDCCAG8"/>
</dbReference>
<dbReference type="GO" id="GO:0035148">
    <property type="term" value="P:tube formation"/>
    <property type="evidence" value="ECO:0007669"/>
    <property type="project" value="TreeGrafter"/>
</dbReference>
<feature type="compositionally biased region" description="Polar residues" evidence="2">
    <location>
        <begin position="622"/>
        <end position="648"/>
    </location>
</feature>
<evidence type="ECO:0000313" key="4">
    <source>
        <dbReference type="Proteomes" id="UP001329430"/>
    </source>
</evidence>
<proteinExistence type="predicted"/>
<feature type="region of interest" description="Disordered" evidence="2">
    <location>
        <begin position="712"/>
        <end position="804"/>
    </location>
</feature>
<dbReference type="Proteomes" id="UP001329430">
    <property type="component" value="Chromosome 8"/>
</dbReference>
<dbReference type="PANTHER" id="PTHR34343">
    <property type="entry name" value="SEROLOGICALLY DEFINED COLON CANCER ANTIGEN 8"/>
    <property type="match status" value="1"/>
</dbReference>
<keyword evidence="1" id="KW-0175">Coiled coil</keyword>
<keyword evidence="4" id="KW-1185">Reference proteome</keyword>
<reference evidence="3 4" key="1">
    <citation type="journal article" date="2024" name="Insects">
        <title>An Improved Chromosome-Level Genome Assembly of the Firefly Pyrocoelia pectoralis.</title>
        <authorList>
            <person name="Fu X."/>
            <person name="Meyer-Rochow V.B."/>
            <person name="Ballantyne L."/>
            <person name="Zhu X."/>
        </authorList>
    </citation>
    <scope>NUCLEOTIDE SEQUENCE [LARGE SCALE GENOMIC DNA]</scope>
    <source>
        <strain evidence="3">XCY_ONT2</strain>
    </source>
</reference>
<dbReference type="Pfam" id="PF15964">
    <property type="entry name" value="CCCAP"/>
    <property type="match status" value="1"/>
</dbReference>
<dbReference type="GO" id="GO:0007098">
    <property type="term" value="P:centrosome cycle"/>
    <property type="evidence" value="ECO:0007669"/>
    <property type="project" value="InterPro"/>
</dbReference>
<feature type="coiled-coil region" evidence="1">
    <location>
        <begin position="285"/>
        <end position="330"/>
    </location>
</feature>
<feature type="region of interest" description="Disordered" evidence="2">
    <location>
        <begin position="487"/>
        <end position="513"/>
    </location>
</feature>
<feature type="region of interest" description="Disordered" evidence="2">
    <location>
        <begin position="608"/>
        <end position="681"/>
    </location>
</feature>
<dbReference type="PANTHER" id="PTHR34343:SF1">
    <property type="entry name" value="SEROLOGICALLY DEFINED COLON CANCER ANTIGEN 8"/>
    <property type="match status" value="1"/>
</dbReference>
<dbReference type="AlphaFoldDB" id="A0AAN7V7U1"/>
<evidence type="ECO:0000313" key="3">
    <source>
        <dbReference type="EMBL" id="KAK5640578.1"/>
    </source>
</evidence>
<feature type="coiled-coil region" evidence="1">
    <location>
        <begin position="108"/>
        <end position="135"/>
    </location>
</feature>
<evidence type="ECO:0008006" key="5">
    <source>
        <dbReference type="Google" id="ProtNLM"/>
    </source>
</evidence>
<feature type="region of interest" description="Disordered" evidence="2">
    <location>
        <begin position="39"/>
        <end position="67"/>
    </location>
</feature>
<feature type="coiled-coil region" evidence="1">
    <location>
        <begin position="530"/>
        <end position="582"/>
    </location>
</feature>
<accession>A0AAN7V7U1</accession>
<evidence type="ECO:0000256" key="1">
    <source>
        <dbReference type="SAM" id="Coils"/>
    </source>
</evidence>
<name>A0AAN7V7U1_9COLE</name>